<dbReference type="EMBL" id="CAIT01000006">
    <property type="protein sequence ID" value="CCH54192.1"/>
    <property type="molecule type" value="Genomic_DNA"/>
</dbReference>
<evidence type="ECO:0000256" key="5">
    <source>
        <dbReference type="ARBA" id="ARBA00022519"/>
    </source>
</evidence>
<evidence type="ECO:0000313" key="12">
    <source>
        <dbReference type="Proteomes" id="UP000009309"/>
    </source>
</evidence>
<comment type="similarity">
    <text evidence="2">Belongs to the TonB family.</text>
</comment>
<comment type="caution">
    <text evidence="11">The sequence shown here is derived from an EMBL/GenBank/DDBJ whole genome shotgun (WGS) entry which is preliminary data.</text>
</comment>
<reference evidence="11 12" key="1">
    <citation type="journal article" date="2012" name="J. Bacteriol.">
        <title>Genome Sequence of the Filamentous Bacterium Fibrisoma limi BUZ 3T.</title>
        <authorList>
            <person name="Filippini M."/>
            <person name="Qi W."/>
            <person name="Jaenicke S."/>
            <person name="Goesmann A."/>
            <person name="Smits T.H."/>
            <person name="Bagheri H.C."/>
        </authorList>
    </citation>
    <scope>NUCLEOTIDE SEQUENCE [LARGE SCALE GENOMIC DNA]</scope>
    <source>
        <strain evidence="12">BUZ 3T</strain>
    </source>
</reference>
<sequence length="144" mass="16420">MRTVLFLLVLAIKPLLVIGQSAESANKWDRDTTAYMIVETPPQFPGGIDALRDYLRTSVRYPATALNERIRDRVFVQVTVEKDGALSNIRLHYGRREDFINEALRVVRLMPRWQPGAQDGHPLRVNVVIPVEFCPEGCAYNAQR</sequence>
<dbReference type="STRING" id="1185876.BN8_03338"/>
<dbReference type="OrthoDB" id="9812355at2"/>
<dbReference type="GO" id="GO:0031992">
    <property type="term" value="F:energy transducer activity"/>
    <property type="evidence" value="ECO:0007669"/>
    <property type="project" value="TreeGrafter"/>
</dbReference>
<name>I2GJW7_9BACT</name>
<accession>I2GJW7</accession>
<dbReference type="GO" id="GO:0098797">
    <property type="term" value="C:plasma membrane protein complex"/>
    <property type="evidence" value="ECO:0007669"/>
    <property type="project" value="TreeGrafter"/>
</dbReference>
<evidence type="ECO:0000256" key="7">
    <source>
        <dbReference type="ARBA" id="ARBA00022927"/>
    </source>
</evidence>
<keyword evidence="5" id="KW-0997">Cell inner membrane</keyword>
<comment type="subcellular location">
    <subcellularLocation>
        <location evidence="1">Cell inner membrane</location>
        <topology evidence="1">Single-pass membrane protein</topology>
        <orientation evidence="1">Periplasmic side</orientation>
    </subcellularLocation>
</comment>
<dbReference type="PROSITE" id="PS52015">
    <property type="entry name" value="TONB_CTD"/>
    <property type="match status" value="1"/>
</dbReference>
<dbReference type="eggNOG" id="COG0810">
    <property type="taxonomic scope" value="Bacteria"/>
</dbReference>
<evidence type="ECO:0000259" key="10">
    <source>
        <dbReference type="PROSITE" id="PS52015"/>
    </source>
</evidence>
<protein>
    <submittedName>
        <fullName evidence="11">TonB family protein</fullName>
    </submittedName>
</protein>
<dbReference type="Proteomes" id="UP000009309">
    <property type="component" value="Unassembled WGS sequence"/>
</dbReference>
<gene>
    <name evidence="11" type="ORF">BN8_03338</name>
</gene>
<evidence type="ECO:0000256" key="1">
    <source>
        <dbReference type="ARBA" id="ARBA00004383"/>
    </source>
</evidence>
<evidence type="ECO:0000313" key="11">
    <source>
        <dbReference type="EMBL" id="CCH54192.1"/>
    </source>
</evidence>
<dbReference type="SUPFAM" id="SSF74653">
    <property type="entry name" value="TolA/TonB C-terminal domain"/>
    <property type="match status" value="1"/>
</dbReference>
<evidence type="ECO:0000256" key="8">
    <source>
        <dbReference type="ARBA" id="ARBA00022989"/>
    </source>
</evidence>
<dbReference type="InterPro" id="IPR006260">
    <property type="entry name" value="TonB/TolA_C"/>
</dbReference>
<evidence type="ECO:0000256" key="4">
    <source>
        <dbReference type="ARBA" id="ARBA00022475"/>
    </source>
</evidence>
<evidence type="ECO:0000256" key="9">
    <source>
        <dbReference type="ARBA" id="ARBA00023136"/>
    </source>
</evidence>
<evidence type="ECO:0000256" key="6">
    <source>
        <dbReference type="ARBA" id="ARBA00022692"/>
    </source>
</evidence>
<keyword evidence="12" id="KW-1185">Reference proteome</keyword>
<keyword evidence="3" id="KW-0813">Transport</keyword>
<keyword evidence="4" id="KW-1003">Cell membrane</keyword>
<keyword evidence="9" id="KW-0472">Membrane</keyword>
<evidence type="ECO:0000256" key="2">
    <source>
        <dbReference type="ARBA" id="ARBA00006555"/>
    </source>
</evidence>
<dbReference type="Gene3D" id="3.30.1150.10">
    <property type="match status" value="1"/>
</dbReference>
<feature type="domain" description="TonB C-terminal" evidence="10">
    <location>
        <begin position="46"/>
        <end position="142"/>
    </location>
</feature>
<keyword evidence="7" id="KW-0653">Protein transport</keyword>
<dbReference type="GO" id="GO:0055085">
    <property type="term" value="P:transmembrane transport"/>
    <property type="evidence" value="ECO:0007669"/>
    <property type="project" value="InterPro"/>
</dbReference>
<dbReference type="InterPro" id="IPR037682">
    <property type="entry name" value="TonB_C"/>
</dbReference>
<dbReference type="Pfam" id="PF03544">
    <property type="entry name" value="TonB_C"/>
    <property type="match status" value="1"/>
</dbReference>
<dbReference type="NCBIfam" id="TIGR01352">
    <property type="entry name" value="tonB_Cterm"/>
    <property type="match status" value="1"/>
</dbReference>
<dbReference type="RefSeq" id="WP_009282772.1">
    <property type="nucleotide sequence ID" value="NZ_CAIT01000006.1"/>
</dbReference>
<proteinExistence type="inferred from homology"/>
<dbReference type="PANTHER" id="PTHR33446">
    <property type="entry name" value="PROTEIN TONB-RELATED"/>
    <property type="match status" value="1"/>
</dbReference>
<dbReference type="AlphaFoldDB" id="I2GJW7"/>
<keyword evidence="6" id="KW-0812">Transmembrane</keyword>
<dbReference type="PANTHER" id="PTHR33446:SF2">
    <property type="entry name" value="PROTEIN TONB"/>
    <property type="match status" value="1"/>
</dbReference>
<keyword evidence="8" id="KW-1133">Transmembrane helix</keyword>
<organism evidence="11 12">
    <name type="scientific">Fibrisoma limi BUZ 3</name>
    <dbReference type="NCBI Taxonomy" id="1185876"/>
    <lineage>
        <taxon>Bacteria</taxon>
        <taxon>Pseudomonadati</taxon>
        <taxon>Bacteroidota</taxon>
        <taxon>Cytophagia</taxon>
        <taxon>Cytophagales</taxon>
        <taxon>Spirosomataceae</taxon>
        <taxon>Fibrisoma</taxon>
    </lineage>
</organism>
<dbReference type="InterPro" id="IPR051045">
    <property type="entry name" value="TonB-dependent_transducer"/>
</dbReference>
<dbReference type="GO" id="GO:0015031">
    <property type="term" value="P:protein transport"/>
    <property type="evidence" value="ECO:0007669"/>
    <property type="project" value="UniProtKB-KW"/>
</dbReference>
<evidence type="ECO:0000256" key="3">
    <source>
        <dbReference type="ARBA" id="ARBA00022448"/>
    </source>
</evidence>